<protein>
    <submittedName>
        <fullName evidence="2">Uncharacterized protein</fullName>
    </submittedName>
</protein>
<gene>
    <name evidence="2" type="ORF">BaRGS_00031482</name>
</gene>
<feature type="region of interest" description="Disordered" evidence="1">
    <location>
        <begin position="45"/>
        <end position="67"/>
    </location>
</feature>
<proteinExistence type="predicted"/>
<organism evidence="2 3">
    <name type="scientific">Batillaria attramentaria</name>
    <dbReference type="NCBI Taxonomy" id="370345"/>
    <lineage>
        <taxon>Eukaryota</taxon>
        <taxon>Metazoa</taxon>
        <taxon>Spiralia</taxon>
        <taxon>Lophotrochozoa</taxon>
        <taxon>Mollusca</taxon>
        <taxon>Gastropoda</taxon>
        <taxon>Caenogastropoda</taxon>
        <taxon>Sorbeoconcha</taxon>
        <taxon>Cerithioidea</taxon>
        <taxon>Batillariidae</taxon>
        <taxon>Batillaria</taxon>
    </lineage>
</organism>
<accession>A0ABD0JRN2</accession>
<reference evidence="2 3" key="1">
    <citation type="journal article" date="2023" name="Sci. Data">
        <title>Genome assembly of the Korean intertidal mud-creeper Batillaria attramentaria.</title>
        <authorList>
            <person name="Patra A.K."/>
            <person name="Ho P.T."/>
            <person name="Jun S."/>
            <person name="Lee S.J."/>
            <person name="Kim Y."/>
            <person name="Won Y.J."/>
        </authorList>
    </citation>
    <scope>NUCLEOTIDE SEQUENCE [LARGE SCALE GENOMIC DNA]</scope>
    <source>
        <strain evidence="2">Wonlab-2016</strain>
    </source>
</reference>
<sequence>MQNDKREAGEATDKTELSAINQACVNFDLHNGPSLSDVMQAEFAEVDETSEEQLNDAELETLDESSG</sequence>
<comment type="caution">
    <text evidence="2">The sequence shown here is derived from an EMBL/GenBank/DDBJ whole genome shotgun (WGS) entry which is preliminary data.</text>
</comment>
<evidence type="ECO:0000256" key="1">
    <source>
        <dbReference type="SAM" id="MobiDB-lite"/>
    </source>
</evidence>
<evidence type="ECO:0000313" key="3">
    <source>
        <dbReference type="Proteomes" id="UP001519460"/>
    </source>
</evidence>
<keyword evidence="3" id="KW-1185">Reference proteome</keyword>
<dbReference type="AlphaFoldDB" id="A0ABD0JRN2"/>
<dbReference type="Proteomes" id="UP001519460">
    <property type="component" value="Unassembled WGS sequence"/>
</dbReference>
<name>A0ABD0JRN2_9CAEN</name>
<evidence type="ECO:0000313" key="2">
    <source>
        <dbReference type="EMBL" id="KAK7477294.1"/>
    </source>
</evidence>
<dbReference type="EMBL" id="JACVVK020000354">
    <property type="protein sequence ID" value="KAK7477294.1"/>
    <property type="molecule type" value="Genomic_DNA"/>
</dbReference>